<evidence type="ECO:0000259" key="2">
    <source>
        <dbReference type="Pfam" id="PF16169"/>
    </source>
</evidence>
<organism evidence="3 4">
    <name type="scientific">Zhihengliuella flava</name>
    <dbReference type="NCBI Taxonomy" id="1285193"/>
    <lineage>
        <taxon>Bacteria</taxon>
        <taxon>Bacillati</taxon>
        <taxon>Actinomycetota</taxon>
        <taxon>Actinomycetes</taxon>
        <taxon>Micrococcales</taxon>
        <taxon>Micrococcaceae</taxon>
        <taxon>Zhihengliuella</taxon>
    </lineage>
</organism>
<accession>A0A931GJL7</accession>
<dbReference type="Proteomes" id="UP000625033">
    <property type="component" value="Unassembled WGS sequence"/>
</dbReference>
<dbReference type="Pfam" id="PF16169">
    <property type="entry name" value="DUF4872"/>
    <property type="match status" value="1"/>
</dbReference>
<feature type="domain" description="DUF4872" evidence="2">
    <location>
        <begin position="228"/>
        <end position="403"/>
    </location>
</feature>
<dbReference type="InterPro" id="IPR032369">
    <property type="entry name" value="DUF4872"/>
</dbReference>
<dbReference type="EMBL" id="JADOTZ010000001">
    <property type="protein sequence ID" value="MBG6085476.1"/>
    <property type="molecule type" value="Genomic_DNA"/>
</dbReference>
<feature type="domain" description="Butirosin biosynthesis protein H N-terminal" evidence="1">
    <location>
        <begin position="89"/>
        <end position="206"/>
    </location>
</feature>
<evidence type="ECO:0000313" key="3">
    <source>
        <dbReference type="EMBL" id="MBG6085476.1"/>
    </source>
</evidence>
<evidence type="ECO:0000313" key="4">
    <source>
        <dbReference type="Proteomes" id="UP000625033"/>
    </source>
</evidence>
<evidence type="ECO:0008006" key="5">
    <source>
        <dbReference type="Google" id="ProtNLM"/>
    </source>
</evidence>
<dbReference type="AlphaFoldDB" id="A0A931GJL7"/>
<sequence>MSTPAPKLSAKQVQKLARARMGRTGETYTQARKAVLAGQAEPSAAPVEAEHDDAAQLPEYPAPESVVQYDAALWQRVLTQAGVLDPATGQPFTQAMLAGLAGGIGFMVFTFDYESGATATVVTRAHPEPYVETLIERLPVPVRQAHTTSAKAAAARLDEGLEAGRAVVVRVTETLLPWVKSTAPDTEAESVDLAVLGEEEKFLIDDGSGALRELRRGQLAAARGRRKKDRHWQAWVPEALTPEPGAVNAAIAEAVRATSGRLLGTSELTGIPDHFAKNFGVAGLRTWAERLVGTGKRDWPALFADPEAYASALNMVNGFFAAGRHSGQGGFRGLYADFLAEAAPREGLAPLADAVDAYRDLADQWEGLIALLAAEYDDAASHRAQLAESVSALADAEQAAAEILAGAADRLEP</sequence>
<comment type="caution">
    <text evidence="3">The sequence shown here is derived from an EMBL/GenBank/DDBJ whole genome shotgun (WGS) entry which is preliminary data.</text>
</comment>
<keyword evidence="4" id="KW-1185">Reference proteome</keyword>
<gene>
    <name evidence="3" type="ORF">IW252_002243</name>
</gene>
<proteinExistence type="predicted"/>
<name>A0A931GJL7_9MICC</name>
<evidence type="ECO:0000259" key="1">
    <source>
        <dbReference type="Pfam" id="PF14399"/>
    </source>
</evidence>
<dbReference type="InterPro" id="IPR026935">
    <property type="entry name" value="BtrH_N"/>
</dbReference>
<dbReference type="Pfam" id="PF14399">
    <property type="entry name" value="BtrH_N"/>
    <property type="match status" value="1"/>
</dbReference>
<reference evidence="3" key="1">
    <citation type="submission" date="2020-11" db="EMBL/GenBank/DDBJ databases">
        <title>Sequencing the genomes of 1000 actinobacteria strains.</title>
        <authorList>
            <person name="Klenk H.-P."/>
        </authorList>
    </citation>
    <scope>NUCLEOTIDE SEQUENCE</scope>
    <source>
        <strain evidence="3">DSM 26152</strain>
    </source>
</reference>
<dbReference type="RefSeq" id="WP_196836658.1">
    <property type="nucleotide sequence ID" value="NZ_JADOTZ010000001.1"/>
</dbReference>
<protein>
    <recommendedName>
        <fullName evidence="5">DUF4872 domain-containing protein</fullName>
    </recommendedName>
</protein>